<dbReference type="RefSeq" id="WP_043356254.1">
    <property type="nucleotide sequence ID" value="NZ_CP010537.1"/>
</dbReference>
<dbReference type="STRING" id="68895.RR42_s2621"/>
<comment type="similarity">
    <text evidence="1">Belongs to the UPF0065 (bug) family.</text>
</comment>
<dbReference type="InterPro" id="IPR042100">
    <property type="entry name" value="Bug_dom1"/>
</dbReference>
<dbReference type="InterPro" id="IPR005064">
    <property type="entry name" value="BUG"/>
</dbReference>
<name>A0A0C4YMG8_9BURK</name>
<dbReference type="OrthoDB" id="8678477at2"/>
<dbReference type="Gene3D" id="3.40.190.150">
    <property type="entry name" value="Bordetella uptake gene, domain 1"/>
    <property type="match status" value="1"/>
</dbReference>
<dbReference type="PROSITE" id="PS51318">
    <property type="entry name" value="TAT"/>
    <property type="match status" value="1"/>
</dbReference>
<dbReference type="PIRSF" id="PIRSF017082">
    <property type="entry name" value="YflP"/>
    <property type="match status" value="1"/>
</dbReference>
<evidence type="ECO:0000313" key="3">
    <source>
        <dbReference type="Proteomes" id="UP000031843"/>
    </source>
</evidence>
<gene>
    <name evidence="2" type="ORF">RR42_s2621</name>
</gene>
<dbReference type="Proteomes" id="UP000031843">
    <property type="component" value="Chromosome secondary"/>
</dbReference>
<proteinExistence type="inferred from homology"/>
<dbReference type="SUPFAM" id="SSF53850">
    <property type="entry name" value="Periplasmic binding protein-like II"/>
    <property type="match status" value="1"/>
</dbReference>
<dbReference type="InterPro" id="IPR006311">
    <property type="entry name" value="TAT_signal"/>
</dbReference>
<dbReference type="PANTHER" id="PTHR42928">
    <property type="entry name" value="TRICARBOXYLATE-BINDING PROTEIN"/>
    <property type="match status" value="1"/>
</dbReference>
<protein>
    <submittedName>
        <fullName evidence="2">Tricarboxylate transport protein TctC</fullName>
    </submittedName>
</protein>
<dbReference type="KEGG" id="cbw:RR42_s2621"/>
<dbReference type="AlphaFoldDB" id="A0A0C4YMG8"/>
<accession>A0A0C4YMG8</accession>
<reference evidence="2 3" key="1">
    <citation type="journal article" date="2015" name="Genome Announc.">
        <title>Complete Genome Sequence of Cupriavidus basilensis 4G11, Isolated from the Oak Ridge Field Research Center Site.</title>
        <authorList>
            <person name="Ray J."/>
            <person name="Waters R.J."/>
            <person name="Skerker J.M."/>
            <person name="Kuehl J.V."/>
            <person name="Price M.N."/>
            <person name="Huang J."/>
            <person name="Chakraborty R."/>
            <person name="Arkin A.P."/>
            <person name="Deutschbauer A."/>
        </authorList>
    </citation>
    <scope>NUCLEOTIDE SEQUENCE [LARGE SCALE GENOMIC DNA]</scope>
    <source>
        <strain evidence="2">4G11</strain>
    </source>
</reference>
<dbReference type="Gene3D" id="3.40.190.10">
    <property type="entry name" value="Periplasmic binding protein-like II"/>
    <property type="match status" value="1"/>
</dbReference>
<dbReference type="EMBL" id="CP010537">
    <property type="protein sequence ID" value="AJG24203.1"/>
    <property type="molecule type" value="Genomic_DNA"/>
</dbReference>
<sequence>MNHNKRGALRRVAAIGMLGAAGALFLFGTGAQAEDKWPSRPITWVVPFAAGGSTDIVARTIGQEVSKALGQPVVVENRPGAAGAVGAGYVARAKADGYTLFGGTISTHAINASLYKNLSYDPVRDFEPVCLIAYVPNVLMVDAKLPINNVKELIAYAKSHPGLSFASSGAGTSTHLAGELFADMIKVPMTHVPYKGSPQAIQDVAAGLVPFLFDQLTAGDAMIKAGKLRALAVTSPKRSALAPNVPTMAEAGVPGFEMVSWQALYAPHGTPKDVVQRLNAEVVRALKQPAVQQRMTQQLGMEVVGSSPAELAAFMGKEIPRWAELVKKSGATAN</sequence>
<dbReference type="CDD" id="cd13578">
    <property type="entry name" value="PBP2_Bug27"/>
    <property type="match status" value="1"/>
</dbReference>
<organism evidence="2 3">
    <name type="scientific">Cupriavidus basilensis</name>
    <dbReference type="NCBI Taxonomy" id="68895"/>
    <lineage>
        <taxon>Bacteria</taxon>
        <taxon>Pseudomonadati</taxon>
        <taxon>Pseudomonadota</taxon>
        <taxon>Betaproteobacteria</taxon>
        <taxon>Burkholderiales</taxon>
        <taxon>Burkholderiaceae</taxon>
        <taxon>Cupriavidus</taxon>
    </lineage>
</organism>
<evidence type="ECO:0000313" key="2">
    <source>
        <dbReference type="EMBL" id="AJG24203.1"/>
    </source>
</evidence>
<evidence type="ECO:0000256" key="1">
    <source>
        <dbReference type="ARBA" id="ARBA00006987"/>
    </source>
</evidence>
<dbReference type="Pfam" id="PF03401">
    <property type="entry name" value="TctC"/>
    <property type="match status" value="1"/>
</dbReference>
<dbReference type="PANTHER" id="PTHR42928:SF5">
    <property type="entry name" value="BLR1237 PROTEIN"/>
    <property type="match status" value="1"/>
</dbReference>
<keyword evidence="3" id="KW-1185">Reference proteome</keyword>